<organism evidence="13 15">
    <name type="scientific">Salinicoccus sesuvii</name>
    <dbReference type="NCBI Taxonomy" id="868281"/>
    <lineage>
        <taxon>Bacteria</taxon>
        <taxon>Bacillati</taxon>
        <taxon>Bacillota</taxon>
        <taxon>Bacilli</taxon>
        <taxon>Bacillales</taxon>
        <taxon>Staphylococcaceae</taxon>
        <taxon>Salinicoccus</taxon>
    </lineage>
</organism>
<comment type="similarity">
    <text evidence="2 9">Belongs to the 2-oxoacid dehydrogenase family.</text>
</comment>
<dbReference type="SUPFAM" id="SSF52777">
    <property type="entry name" value="CoA-dependent acyltransferases"/>
    <property type="match status" value="1"/>
</dbReference>
<dbReference type="PANTHER" id="PTHR43178">
    <property type="entry name" value="DIHYDROLIPOAMIDE ACETYLTRANSFERASE COMPONENT OF PYRUVATE DEHYDROGENASE COMPLEX"/>
    <property type="match status" value="1"/>
</dbReference>
<dbReference type="EMBL" id="JBHRVQ010000006">
    <property type="protein sequence ID" value="MFC3389721.1"/>
    <property type="molecule type" value="Genomic_DNA"/>
</dbReference>
<evidence type="ECO:0000256" key="10">
    <source>
        <dbReference type="SAM" id="MobiDB-lite"/>
    </source>
</evidence>
<dbReference type="InterPro" id="IPR011053">
    <property type="entry name" value="Single_hybrid_motif"/>
</dbReference>
<dbReference type="Gene3D" id="4.10.320.10">
    <property type="entry name" value="E3-binding domain"/>
    <property type="match status" value="1"/>
</dbReference>
<evidence type="ECO:0000256" key="6">
    <source>
        <dbReference type="ARBA" id="ARBA00023315"/>
    </source>
</evidence>
<comment type="caution">
    <text evidence="13">The sequence shown here is derived from an EMBL/GenBank/DDBJ whole genome shotgun (WGS) entry which is preliminary data.</text>
</comment>
<keyword evidence="15" id="KW-1185">Reference proteome</keyword>
<evidence type="ECO:0000259" key="11">
    <source>
        <dbReference type="PROSITE" id="PS50968"/>
    </source>
</evidence>
<evidence type="ECO:0000256" key="2">
    <source>
        <dbReference type="ARBA" id="ARBA00007317"/>
    </source>
</evidence>
<protein>
    <recommendedName>
        <fullName evidence="9">Dihydrolipoamide acetyltransferase component of pyruvate dehydrogenase complex</fullName>
        <ecNumber evidence="9">2.3.1.-</ecNumber>
    </recommendedName>
</protein>
<dbReference type="InterPro" id="IPR000089">
    <property type="entry name" value="Biotin_lipoyl"/>
</dbReference>
<comment type="cofactor">
    <cofactor evidence="1 9">
        <name>(R)-lipoate</name>
        <dbReference type="ChEBI" id="CHEBI:83088"/>
    </cofactor>
</comment>
<dbReference type="GO" id="GO:0016746">
    <property type="term" value="F:acyltransferase activity"/>
    <property type="evidence" value="ECO:0007669"/>
    <property type="project" value="UniProtKB-KW"/>
</dbReference>
<dbReference type="Pfam" id="PF00198">
    <property type="entry name" value="2-oxoacid_dh"/>
    <property type="match status" value="1"/>
</dbReference>
<dbReference type="Pfam" id="PF00364">
    <property type="entry name" value="Biotin_lipoyl"/>
    <property type="match status" value="1"/>
</dbReference>
<dbReference type="CDD" id="cd06849">
    <property type="entry name" value="lipoyl_domain"/>
    <property type="match status" value="1"/>
</dbReference>
<feature type="compositionally biased region" description="Polar residues" evidence="10">
    <location>
        <begin position="104"/>
        <end position="113"/>
    </location>
</feature>
<evidence type="ECO:0000256" key="4">
    <source>
        <dbReference type="ARBA" id="ARBA00022679"/>
    </source>
</evidence>
<comment type="catalytic activity">
    <reaction evidence="8">
        <text>N(6)-[(R)-dihydrolipoyl]-L-lysyl-[protein] + acetyl-CoA = N(6)-[(R)-S(8)-acetyldihydrolipoyl]-L-lysyl-[protein] + CoA</text>
        <dbReference type="Rhea" id="RHEA:17017"/>
        <dbReference type="Rhea" id="RHEA-COMP:10475"/>
        <dbReference type="Rhea" id="RHEA-COMP:10478"/>
        <dbReference type="ChEBI" id="CHEBI:57287"/>
        <dbReference type="ChEBI" id="CHEBI:57288"/>
        <dbReference type="ChEBI" id="CHEBI:83100"/>
        <dbReference type="ChEBI" id="CHEBI:83111"/>
        <dbReference type="EC" id="2.3.1.12"/>
    </reaction>
</comment>
<dbReference type="Proteomes" id="UP001595637">
    <property type="component" value="Unassembled WGS sequence"/>
</dbReference>
<dbReference type="SUPFAM" id="SSF47005">
    <property type="entry name" value="Peripheral subunit-binding domain of 2-oxo acid dehydrogenase complex"/>
    <property type="match status" value="1"/>
</dbReference>
<dbReference type="Gene3D" id="2.40.50.100">
    <property type="match status" value="1"/>
</dbReference>
<evidence type="ECO:0000259" key="12">
    <source>
        <dbReference type="PROSITE" id="PS51826"/>
    </source>
</evidence>
<dbReference type="EC" id="2.3.1.-" evidence="9"/>
<dbReference type="PROSITE" id="PS50968">
    <property type="entry name" value="BIOTINYL_LIPOYL"/>
    <property type="match status" value="1"/>
</dbReference>
<dbReference type="EMBL" id="JBHRVQ010000001">
    <property type="protein sequence ID" value="MFC3388463.1"/>
    <property type="molecule type" value="Genomic_DNA"/>
</dbReference>
<accession>A0ABV7N6J5</accession>
<evidence type="ECO:0000256" key="7">
    <source>
        <dbReference type="ARBA" id="ARBA00025211"/>
    </source>
</evidence>
<dbReference type="Gene3D" id="3.30.559.10">
    <property type="entry name" value="Chloramphenicol acetyltransferase-like domain"/>
    <property type="match status" value="1"/>
</dbReference>
<dbReference type="RefSeq" id="WP_380653978.1">
    <property type="nucleotide sequence ID" value="NZ_JBHRVQ010000001.1"/>
</dbReference>
<evidence type="ECO:0000256" key="9">
    <source>
        <dbReference type="RuleBase" id="RU003423"/>
    </source>
</evidence>
<feature type="region of interest" description="Disordered" evidence="10">
    <location>
        <begin position="78"/>
        <end position="116"/>
    </location>
</feature>
<dbReference type="InterPro" id="IPR004167">
    <property type="entry name" value="PSBD"/>
</dbReference>
<feature type="domain" description="Peripheral subunit-binding (PSBD)" evidence="12">
    <location>
        <begin position="117"/>
        <end position="154"/>
    </location>
</feature>
<evidence type="ECO:0000256" key="5">
    <source>
        <dbReference type="ARBA" id="ARBA00022823"/>
    </source>
</evidence>
<sequence>MEKVLMPKLGESVTEGTIERWLVQPGDTVEEYDPICEVITDKVTAEVPSVYNGVLKELLVEEGETVEVGTPICVMETEDSSAEATEAVEENEGEQETKPEEAQKSTPQPNNGRATGRISPVVMRLAEENGIDLSTVSGSGFEGRITKKDIQRIVEEGPSEQSSQPQQEKVEEEQSKTERFVQAPVEAETDTALAGEALPVNGVRKAIANRMVQSSQEIPHAWLMMEVDATNLVNVRNSHKSDFKKQEGYNLTFFSFFVKAVAETLKEYPMLNSSWHGDKIVVNKEINVSIAVAGDDKLYVPVIRNADELSIKGIARQVSELAELGRTHKLSGAHMAGGTFTVNNTGAFGSVQSMGIINQPQAAILQVESIVKKPVIVDDMIAVRHMVNLCLSIDHRILDGLIAGQFLKAVKERIEAYSLEHTSIY</sequence>
<keyword evidence="4 9" id="KW-0808">Transferase</keyword>
<reference evidence="15" key="2">
    <citation type="journal article" date="2019" name="Int. J. Syst. Evol. Microbiol.">
        <title>The Global Catalogue of Microorganisms (GCM) 10K type strain sequencing project: providing services to taxonomists for standard genome sequencing and annotation.</title>
        <authorList>
            <consortium name="The Broad Institute Genomics Platform"/>
            <consortium name="The Broad Institute Genome Sequencing Center for Infectious Disease"/>
            <person name="Wu L."/>
            <person name="Ma J."/>
        </authorList>
    </citation>
    <scope>NUCLEOTIDE SEQUENCE [LARGE SCALE GENOMIC DNA]</scope>
    <source>
        <strain evidence="15">CCM 7756</strain>
    </source>
</reference>
<proteinExistence type="inferred from homology"/>
<feature type="region of interest" description="Disordered" evidence="10">
    <location>
        <begin position="155"/>
        <end position="178"/>
    </location>
</feature>
<evidence type="ECO:0000313" key="15">
    <source>
        <dbReference type="Proteomes" id="UP001595637"/>
    </source>
</evidence>
<dbReference type="PANTHER" id="PTHR43178:SF5">
    <property type="entry name" value="LIPOAMIDE ACYLTRANSFERASE COMPONENT OF BRANCHED-CHAIN ALPHA-KETO ACID DEHYDROGENASE COMPLEX, MITOCHONDRIAL"/>
    <property type="match status" value="1"/>
</dbReference>
<name>A0ABV7N6J5_9STAP</name>
<dbReference type="PROSITE" id="PS00189">
    <property type="entry name" value="LIPOYL"/>
    <property type="match status" value="1"/>
</dbReference>
<feature type="compositionally biased region" description="Acidic residues" evidence="10">
    <location>
        <begin position="78"/>
        <end position="94"/>
    </location>
</feature>
<evidence type="ECO:0000256" key="3">
    <source>
        <dbReference type="ARBA" id="ARBA00011484"/>
    </source>
</evidence>
<dbReference type="InterPro" id="IPR001078">
    <property type="entry name" value="2-oxoacid_DH_actylTfrase"/>
</dbReference>
<comment type="subunit">
    <text evidence="3">Forms a 24-polypeptide structural core with octahedral symmetry.</text>
</comment>
<evidence type="ECO:0000256" key="8">
    <source>
        <dbReference type="ARBA" id="ARBA00048370"/>
    </source>
</evidence>
<dbReference type="InterPro" id="IPR023213">
    <property type="entry name" value="CAT-like_dom_sf"/>
</dbReference>
<evidence type="ECO:0000313" key="14">
    <source>
        <dbReference type="EMBL" id="MFC3389721.1"/>
    </source>
</evidence>
<feature type="compositionally biased region" description="Basic and acidic residues" evidence="10">
    <location>
        <begin position="168"/>
        <end position="178"/>
    </location>
</feature>
<dbReference type="InterPro" id="IPR050743">
    <property type="entry name" value="2-oxoacid_DH_E2_comp"/>
</dbReference>
<keyword evidence="5 9" id="KW-0450">Lipoyl</keyword>
<gene>
    <name evidence="13" type="ORF">ACFOEO_07765</name>
    <name evidence="14" type="ORF">ACFOEO_14240</name>
</gene>
<feature type="domain" description="Lipoyl-binding" evidence="11">
    <location>
        <begin position="1"/>
        <end position="76"/>
    </location>
</feature>
<keyword evidence="6 9" id="KW-0012">Acyltransferase</keyword>
<dbReference type="InterPro" id="IPR003016">
    <property type="entry name" value="2-oxoA_DH_lipoyl-BS"/>
</dbReference>
<dbReference type="PROSITE" id="PS51826">
    <property type="entry name" value="PSBD"/>
    <property type="match status" value="1"/>
</dbReference>
<evidence type="ECO:0000313" key="13">
    <source>
        <dbReference type="EMBL" id="MFC3388463.1"/>
    </source>
</evidence>
<reference evidence="13" key="1">
    <citation type="journal article" date="2014" name="Int. J. Syst. Evol. Microbiol.">
        <title>Complete genome of a new Firmicutes species belonging to the dominant human colonic microbiota ('Ruminococcus bicirculans') reveals two chromosomes and a selective capacity to utilize plant glucans.</title>
        <authorList>
            <consortium name="NISC Comparative Sequencing Program"/>
            <person name="Wegmann U."/>
            <person name="Louis P."/>
            <person name="Goesmann A."/>
            <person name="Henrissat B."/>
            <person name="Duncan S.H."/>
            <person name="Flint H.J."/>
        </authorList>
    </citation>
    <scope>NUCLEOTIDE SEQUENCE</scope>
    <source>
        <strain evidence="13">CCM 7756</strain>
    </source>
</reference>
<dbReference type="SUPFAM" id="SSF51230">
    <property type="entry name" value="Single hybrid motif"/>
    <property type="match status" value="1"/>
</dbReference>
<reference evidence="13" key="3">
    <citation type="submission" date="2024-09" db="EMBL/GenBank/DDBJ databases">
        <authorList>
            <person name="Sun Q."/>
            <person name="Mori K."/>
        </authorList>
    </citation>
    <scope>NUCLEOTIDE SEQUENCE</scope>
    <source>
        <strain evidence="13">CCM 7756</strain>
    </source>
</reference>
<dbReference type="Pfam" id="PF02817">
    <property type="entry name" value="E3_binding"/>
    <property type="match status" value="1"/>
</dbReference>
<evidence type="ECO:0000256" key="1">
    <source>
        <dbReference type="ARBA" id="ARBA00001938"/>
    </source>
</evidence>
<dbReference type="InterPro" id="IPR036625">
    <property type="entry name" value="E3-bd_dom_sf"/>
</dbReference>
<comment type="function">
    <text evidence="7">The pyruvate dehydrogenase complex catalyzes the overall conversion of pyruvate to acetyl-CoA and CO(2). It contains multiple copies of three enzymatic components: pyruvate dehydrogenase (E1), dihydrolipoamide acetyltransferase (E2) and lipoamide dehydrogenase (E3).</text>
</comment>